<protein>
    <submittedName>
        <fullName evidence="1">Uncharacterized protein</fullName>
    </submittedName>
</protein>
<proteinExistence type="predicted"/>
<dbReference type="EMBL" id="RJUR01000011">
    <property type="protein sequence ID" value="ROQ53282.1"/>
    <property type="molecule type" value="Genomic_DNA"/>
</dbReference>
<dbReference type="Proteomes" id="UP000269115">
    <property type="component" value="Unassembled WGS sequence"/>
</dbReference>
<organism evidence="1 2">
    <name type="scientific">Pseudomonas putida</name>
    <name type="common">Arthrobacter siderocapsulatus</name>
    <dbReference type="NCBI Taxonomy" id="303"/>
    <lineage>
        <taxon>Bacteria</taxon>
        <taxon>Pseudomonadati</taxon>
        <taxon>Pseudomonadota</taxon>
        <taxon>Gammaproteobacteria</taxon>
        <taxon>Pseudomonadales</taxon>
        <taxon>Pseudomonadaceae</taxon>
        <taxon>Pseudomonas</taxon>
    </lineage>
</organism>
<evidence type="ECO:0000313" key="1">
    <source>
        <dbReference type="EMBL" id="ROQ53282.1"/>
    </source>
</evidence>
<reference evidence="1 2" key="1">
    <citation type="submission" date="2018-11" db="EMBL/GenBank/DDBJ databases">
        <title>Genomic analyses of the natural microbiome of Caenorhabditis elegans.</title>
        <authorList>
            <person name="Samuel B."/>
        </authorList>
    </citation>
    <scope>NUCLEOTIDE SEQUENCE [LARGE SCALE GENOMIC DNA]</scope>
    <source>
        <strain evidence="1 2">BIGb0473</strain>
    </source>
</reference>
<evidence type="ECO:0000313" key="2">
    <source>
        <dbReference type="Proteomes" id="UP000269115"/>
    </source>
</evidence>
<sequence>MWSHAMAGLRLRGLGLSVATRRAGHLNCDVNMKLKLCLLLLVCPPLLAQEFACQLGGKIVPVAEYRQPTPVFTRLKNDGHPMTAFGFSIAHSQVLGADKAARDYCQSLIATTRTVLLSGQYPADHFHPGQTLSLKHVHRDRHVWPYWPDYYWLADSPRGR</sequence>
<comment type="caution">
    <text evidence="1">The sequence shown here is derived from an EMBL/GenBank/DDBJ whole genome shotgun (WGS) entry which is preliminary data.</text>
</comment>
<dbReference type="AlphaFoldDB" id="A0A9X8EKS1"/>
<accession>A0A9X8EKS1</accession>
<name>A0A9X8EKS1_PSEPU</name>
<gene>
    <name evidence="1" type="ORF">EDF85_1036</name>
</gene>